<dbReference type="Proteomes" id="UP001276564">
    <property type="component" value="Unassembled WGS sequence"/>
</dbReference>
<evidence type="ECO:0000313" key="2">
    <source>
        <dbReference type="Proteomes" id="UP001276564"/>
    </source>
</evidence>
<evidence type="ECO:0000313" key="1">
    <source>
        <dbReference type="EMBL" id="MDX8541223.1"/>
    </source>
</evidence>
<accession>A0ABU5AVD3</accession>
<dbReference type="EMBL" id="JAVIIP010000019">
    <property type="protein sequence ID" value="MDX8541223.1"/>
    <property type="molecule type" value="Genomic_DNA"/>
</dbReference>
<protein>
    <submittedName>
        <fullName evidence="1">Uncharacterized protein</fullName>
    </submittedName>
</protein>
<name>A0ABU5AVD3_9HYPH</name>
<proteinExistence type="predicted"/>
<reference evidence="1 2" key="1">
    <citation type="submission" date="2023-08" db="EMBL/GenBank/DDBJ databases">
        <title>Implementing the SeqCode for naming new Mesorhizobium species isolated from Vachellia karroo root nodules.</title>
        <authorList>
            <person name="Van Lill M."/>
        </authorList>
    </citation>
    <scope>NUCLEOTIDE SEQUENCE [LARGE SCALE GENOMIC DNA]</scope>
    <source>
        <strain evidence="1 2">VK4B</strain>
    </source>
</reference>
<comment type="caution">
    <text evidence="1">The sequence shown here is derived from an EMBL/GenBank/DDBJ whole genome shotgun (WGS) entry which is preliminary data.</text>
</comment>
<organism evidence="1 2">
    <name type="scientific">Mesorhizobium abyssinicae</name>
    <dbReference type="NCBI Taxonomy" id="1209958"/>
    <lineage>
        <taxon>Bacteria</taxon>
        <taxon>Pseudomonadati</taxon>
        <taxon>Pseudomonadota</taxon>
        <taxon>Alphaproteobacteria</taxon>
        <taxon>Hyphomicrobiales</taxon>
        <taxon>Phyllobacteriaceae</taxon>
        <taxon>Mesorhizobium</taxon>
    </lineage>
</organism>
<gene>
    <name evidence="1" type="ORF">RFM23_26740</name>
</gene>
<dbReference type="RefSeq" id="WP_320321793.1">
    <property type="nucleotide sequence ID" value="NZ_JAVIIP010000019.1"/>
</dbReference>
<keyword evidence="2" id="KW-1185">Reference proteome</keyword>
<sequence length="287" mass="31995">MLASISDDASKRLVALRAAMRAFPGIARIGDGPWGLGREIELPIRLHSIRAIFVTWSEFVFDGVRNDARREAFEALATPLAKLDEALPDFYQRNIISSDYAVAAWQDATEAARRGVSLVEAIAALEFRHLAFDRDRSYRDLLDTLSIYGPTGRDDMARWRAAQRVAIAADCAVLREGEMTRSELALAPLWPDATTAALETNLTMSLSFKNAQDLGHGIEKWLRERKDGSLILGMGVEQGRERVVRTANLACSFWETRPATDACHAFDYCLHGDLQNPTWGSETSRRP</sequence>